<dbReference type="GO" id="GO:0030867">
    <property type="term" value="C:rough endoplasmic reticulum membrane"/>
    <property type="evidence" value="ECO:0007669"/>
    <property type="project" value="UniProtKB-SubCell"/>
</dbReference>
<evidence type="ECO:0000256" key="7">
    <source>
        <dbReference type="ARBA" id="ARBA00039877"/>
    </source>
</evidence>
<dbReference type="GO" id="GO:0005741">
    <property type="term" value="C:mitochondrial outer membrane"/>
    <property type="evidence" value="ECO:0007669"/>
    <property type="project" value="UniProtKB-SubCell"/>
</dbReference>
<dbReference type="SUPFAM" id="SSF56112">
    <property type="entry name" value="Protein kinase-like (PK-like)"/>
    <property type="match status" value="1"/>
</dbReference>
<dbReference type="Pfam" id="PF21245">
    <property type="entry name" value="PI4KB-PIK1_PIK"/>
    <property type="match status" value="1"/>
</dbReference>
<dbReference type="InterPro" id="IPR011009">
    <property type="entry name" value="Kinase-like_dom_sf"/>
</dbReference>
<feature type="domain" description="PIK helical" evidence="10">
    <location>
        <begin position="253"/>
        <end position="467"/>
    </location>
</feature>
<feature type="region of interest" description="Disordered" evidence="8">
    <location>
        <begin position="1"/>
        <end position="67"/>
    </location>
</feature>
<evidence type="ECO:0000313" key="11">
    <source>
        <dbReference type="EMBL" id="KAK8384554.1"/>
    </source>
</evidence>
<evidence type="ECO:0000256" key="3">
    <source>
        <dbReference type="ARBA" id="ARBA00022679"/>
    </source>
</evidence>
<dbReference type="InterPro" id="IPR049160">
    <property type="entry name" value="PI4KB-PIK1_PIK"/>
</dbReference>
<dbReference type="Gene3D" id="1.10.1070.11">
    <property type="entry name" value="Phosphatidylinositol 3-/4-kinase, catalytic domain"/>
    <property type="match status" value="1"/>
</dbReference>
<dbReference type="PROSITE" id="PS51545">
    <property type="entry name" value="PIK_HELICAL"/>
    <property type="match status" value="1"/>
</dbReference>
<dbReference type="PROSITE" id="PS00915">
    <property type="entry name" value="PI3_4_KINASE_1"/>
    <property type="match status" value="1"/>
</dbReference>
<dbReference type="InterPro" id="IPR036940">
    <property type="entry name" value="PI3/4_kinase_cat_sf"/>
</dbReference>
<feature type="compositionally biased region" description="Pro residues" evidence="8">
    <location>
        <begin position="117"/>
        <end position="127"/>
    </location>
</feature>
<feature type="region of interest" description="Disordered" evidence="8">
    <location>
        <begin position="151"/>
        <end position="243"/>
    </location>
</feature>
<feature type="compositionally biased region" description="Low complexity" evidence="8">
    <location>
        <begin position="19"/>
        <end position="29"/>
    </location>
</feature>
<dbReference type="GO" id="GO:0048015">
    <property type="term" value="P:phosphatidylinositol-mediated signaling"/>
    <property type="evidence" value="ECO:0007669"/>
    <property type="project" value="TreeGrafter"/>
</dbReference>
<dbReference type="Pfam" id="PF00454">
    <property type="entry name" value="PI3_PI4_kinase"/>
    <property type="match status" value="1"/>
</dbReference>
<dbReference type="InterPro" id="IPR057754">
    <property type="entry name" value="PI4-kinase_beta/PIK1_cat"/>
</dbReference>
<evidence type="ECO:0000256" key="4">
    <source>
        <dbReference type="ARBA" id="ARBA00022777"/>
    </source>
</evidence>
<protein>
    <recommendedName>
        <fullName evidence="7">Phosphatidylinositol 4-kinase beta</fullName>
        <ecNumber evidence="2">2.7.1.67</ecNumber>
    </recommendedName>
</protein>
<comment type="caution">
    <text evidence="11">The sequence shown here is derived from an EMBL/GenBank/DDBJ whole genome shotgun (WGS) entry which is preliminary data.</text>
</comment>
<evidence type="ECO:0000256" key="8">
    <source>
        <dbReference type="SAM" id="MobiDB-lite"/>
    </source>
</evidence>
<dbReference type="PANTHER" id="PTHR10048:SF22">
    <property type="entry name" value="PHOSPHATIDYLINOSITOL 4-KINASE BETA"/>
    <property type="match status" value="1"/>
</dbReference>
<feature type="domain" description="PI3K/PI4K catalytic" evidence="9">
    <location>
        <begin position="864"/>
        <end position="1128"/>
    </location>
</feature>
<dbReference type="InterPro" id="IPR015433">
    <property type="entry name" value="PI3/4_kinase"/>
</dbReference>
<keyword evidence="3" id="KW-0808">Transferase</keyword>
<feature type="compositionally biased region" description="Low complexity" evidence="8">
    <location>
        <begin position="1"/>
        <end position="11"/>
    </location>
</feature>
<reference evidence="11 12" key="1">
    <citation type="submission" date="2023-03" db="EMBL/GenBank/DDBJ databases">
        <title>High-quality genome of Scylla paramamosain provides insights in environmental adaptation.</title>
        <authorList>
            <person name="Zhang L."/>
        </authorList>
    </citation>
    <scope>NUCLEOTIDE SEQUENCE [LARGE SCALE GENOMIC DNA]</scope>
    <source>
        <strain evidence="11">LZ_2023a</strain>
        <tissue evidence="11">Muscle</tissue>
    </source>
</reference>
<keyword evidence="12" id="KW-1185">Reference proteome</keyword>
<dbReference type="PROSITE" id="PS00916">
    <property type="entry name" value="PI3_4_KINASE_2"/>
    <property type="match status" value="1"/>
</dbReference>
<sequence>MEVPALSAASPRRARRSHAPLSLCTAPLSAAPPLPPPEQFATVHGGAGVHRPPPPHAASSRKHRANHQRNLSLDFRSMGIVLPPLPALSHSGSHQRNRSLDSVLQKIPEVEGGDTPQHPPPSNPPLKPSLSFTFSDAPSFRLRNESCRVAPVGHPVVVRRDKDRYDQSSLGSDDSGICGSEGDATRESSAERGQSVEALEAGSTSSDCEVKSVYSETLDGEATMGEPEGDVPLGEVEDEVEVEGDAVDLTLVAEENFKSPDSSPDPLGLTPPKDPCEESQEPSDTTPTPTLVRGKGTKHGASTKDKRPSCDVARAQSGGGGGVSALVMTQRSAVAQGVCGGSGTLTKTKLAEKQSLLLRLFESKMFDMSMAVSYLYKCKEPGVQQYIGNRLFSMPPAEAHFFLPQLVNMYVQTYEVAEVLHPFLVHFCRHDSTFALQCAWLLEAFATDSALLRKKSHGTKLKNLILSDELRPKQEGMECLRGSGEGGDQSDGAVLRSSLCTRIKEHPSPGSNPGSPVTELSPPFIPPAILPNPSRRGHQRSRSDATVALQGHLPAPAAAATTSRGHKRTPSSGSIKNCLGDLASGRAFDNGCCCFDSEEARCNSLRGKAVECHCGAPRLSPELEFVRTLITIGKRLGAQPTKEAKTSRLLAELSVLNLNLPARVYLPLCATEQPHHVVRIPPQAAVVLNSKDKAPYIIYVEVLEVDSVDTAAVQSKLAHSLRHTRSEENLINNSPASTSSSQLDLTTATPITTTTNTTSSGLGSTSSIPSSLSSPHLTSGYIDESDCWSHEDDEISQQYCRLKKPRDRDTISMMSLDSCDSRELTARGAADIRRRLSETVNAPNTGFKRDPDDPSAAALKEPWESKVERIRETSPYGHLASWRLLSVIVKCGDDLRQELLAYQLLCMFQKIWTEEKVSLWLKPYKILVLSDDSGMIEPILNTCSLHQIKKNSKMSLLDYFTKEFGDKNSEEFLTAQRKFVESCAAYCLVCYIIQVKDRHNGNILLDNEGHIIHIDFGFMLSSSPRNLGFEASPFKLTPELVEVMGGETSDMFAYFKILLLQGMLAARKHNEKIISLVEVMSSGSKLACFRAGASVVPALKGRFHLNMTEEQLQVYLDSLVYDAINSLTTKLYDGFQYLTNGIL</sequence>
<dbReference type="PANTHER" id="PTHR10048">
    <property type="entry name" value="PHOSPHATIDYLINOSITOL KINASE"/>
    <property type="match status" value="1"/>
</dbReference>
<feature type="compositionally biased region" description="Polar residues" evidence="8">
    <location>
        <begin position="729"/>
        <end position="745"/>
    </location>
</feature>
<dbReference type="EMBL" id="JARAKH010000034">
    <property type="protein sequence ID" value="KAK8384553.1"/>
    <property type="molecule type" value="Genomic_DNA"/>
</dbReference>
<organism evidence="11 12">
    <name type="scientific">Scylla paramamosain</name>
    <name type="common">Mud crab</name>
    <dbReference type="NCBI Taxonomy" id="85552"/>
    <lineage>
        <taxon>Eukaryota</taxon>
        <taxon>Metazoa</taxon>
        <taxon>Ecdysozoa</taxon>
        <taxon>Arthropoda</taxon>
        <taxon>Crustacea</taxon>
        <taxon>Multicrustacea</taxon>
        <taxon>Malacostraca</taxon>
        <taxon>Eumalacostraca</taxon>
        <taxon>Eucarida</taxon>
        <taxon>Decapoda</taxon>
        <taxon>Pleocyemata</taxon>
        <taxon>Brachyura</taxon>
        <taxon>Eubrachyura</taxon>
        <taxon>Portunoidea</taxon>
        <taxon>Portunidae</taxon>
        <taxon>Portuninae</taxon>
        <taxon>Scylla</taxon>
    </lineage>
</organism>
<dbReference type="EMBL" id="JARAKH010000034">
    <property type="protein sequence ID" value="KAK8384557.1"/>
    <property type="molecule type" value="Genomic_DNA"/>
</dbReference>
<dbReference type="GO" id="GO:0046854">
    <property type="term" value="P:phosphatidylinositol phosphate biosynthetic process"/>
    <property type="evidence" value="ECO:0007669"/>
    <property type="project" value="InterPro"/>
</dbReference>
<feature type="region of interest" description="Disordered" evidence="8">
    <location>
        <begin position="503"/>
        <end position="574"/>
    </location>
</feature>
<dbReference type="PROSITE" id="PS50290">
    <property type="entry name" value="PI3_4_KINASE_3"/>
    <property type="match status" value="1"/>
</dbReference>
<dbReference type="EMBL" id="JARAKH010000034">
    <property type="protein sequence ID" value="KAK8384552.1"/>
    <property type="molecule type" value="Genomic_DNA"/>
</dbReference>
<evidence type="ECO:0000259" key="9">
    <source>
        <dbReference type="PROSITE" id="PS50290"/>
    </source>
</evidence>
<dbReference type="CDD" id="cd05168">
    <property type="entry name" value="PI4Kc_III_beta"/>
    <property type="match status" value="1"/>
</dbReference>
<feature type="region of interest" description="Disordered" evidence="8">
    <location>
        <begin position="255"/>
        <end position="316"/>
    </location>
</feature>
<dbReference type="EC" id="2.7.1.67" evidence="2"/>
<name>A0AAW0TAP5_SCYPA</name>
<evidence type="ECO:0000259" key="10">
    <source>
        <dbReference type="PROSITE" id="PS51545"/>
    </source>
</evidence>
<dbReference type="AlphaFoldDB" id="A0AAW0TAP5"/>
<dbReference type="SMART" id="SM00146">
    <property type="entry name" value="PI3Kc"/>
    <property type="match status" value="1"/>
</dbReference>
<dbReference type="Proteomes" id="UP001487740">
    <property type="component" value="Unassembled WGS sequence"/>
</dbReference>
<dbReference type="Gene3D" id="3.30.1010.10">
    <property type="entry name" value="Phosphatidylinositol 3-kinase Catalytic Subunit, Chain A, domain 4"/>
    <property type="match status" value="1"/>
</dbReference>
<comment type="subcellular location">
    <subcellularLocation>
        <location evidence="1">Mitochondrion outer membrane</location>
        <topology evidence="1">Peripheral membrane protein</topology>
    </subcellularLocation>
    <subcellularLocation>
        <location evidence="6">Rough endoplasmic reticulum membrane</location>
        <topology evidence="6">Peripheral membrane protein</topology>
    </subcellularLocation>
</comment>
<dbReference type="InterPro" id="IPR001263">
    <property type="entry name" value="PI3K_accessory_dom"/>
</dbReference>
<evidence type="ECO:0000256" key="1">
    <source>
        <dbReference type="ARBA" id="ARBA00004450"/>
    </source>
</evidence>
<dbReference type="EMBL" id="JARAKH010000034">
    <property type="protein sequence ID" value="KAK8384554.1"/>
    <property type="molecule type" value="Genomic_DNA"/>
</dbReference>
<dbReference type="InterPro" id="IPR000403">
    <property type="entry name" value="PI3/4_kinase_cat_dom"/>
</dbReference>
<dbReference type="InterPro" id="IPR016024">
    <property type="entry name" value="ARM-type_fold"/>
</dbReference>
<evidence type="ECO:0000256" key="2">
    <source>
        <dbReference type="ARBA" id="ARBA00012169"/>
    </source>
</evidence>
<feature type="region of interest" description="Disordered" evidence="8">
    <location>
        <begin position="722"/>
        <end position="777"/>
    </location>
</feature>
<proteinExistence type="predicted"/>
<feature type="compositionally biased region" description="Low complexity" evidence="8">
    <location>
        <begin position="746"/>
        <end position="777"/>
    </location>
</feature>
<keyword evidence="4" id="KW-0418">Kinase</keyword>
<dbReference type="FunFam" id="1.10.1070.11:FF:000016">
    <property type="entry name" value="PIK1p Phosphatidylinositol 4-kinase"/>
    <property type="match status" value="1"/>
</dbReference>
<evidence type="ECO:0000256" key="6">
    <source>
        <dbReference type="ARBA" id="ARBA00037860"/>
    </source>
</evidence>
<accession>A0AAW0TAP5</accession>
<dbReference type="InterPro" id="IPR018936">
    <property type="entry name" value="PI3/4_kinase_CS"/>
</dbReference>
<evidence type="ECO:0000313" key="12">
    <source>
        <dbReference type="Proteomes" id="UP001487740"/>
    </source>
</evidence>
<dbReference type="SUPFAM" id="SSF48371">
    <property type="entry name" value="ARM repeat"/>
    <property type="match status" value="1"/>
</dbReference>
<evidence type="ECO:0000256" key="5">
    <source>
        <dbReference type="ARBA" id="ARBA00036767"/>
    </source>
</evidence>
<comment type="catalytic activity">
    <reaction evidence="5">
        <text>a 1,2-diacyl-sn-glycero-3-phospho-(1D-myo-inositol) + ATP = a 1,2-diacyl-sn-glycero-3-phospho-(1D-myo-inositol 4-phosphate) + ADP + H(+)</text>
        <dbReference type="Rhea" id="RHEA:19877"/>
        <dbReference type="ChEBI" id="CHEBI:15378"/>
        <dbReference type="ChEBI" id="CHEBI:30616"/>
        <dbReference type="ChEBI" id="CHEBI:57880"/>
        <dbReference type="ChEBI" id="CHEBI:58178"/>
        <dbReference type="ChEBI" id="CHEBI:456216"/>
        <dbReference type="EC" id="2.7.1.67"/>
    </reaction>
    <physiologicalReaction direction="left-to-right" evidence="5">
        <dbReference type="Rhea" id="RHEA:19878"/>
    </physiologicalReaction>
</comment>
<gene>
    <name evidence="11" type="ORF">O3P69_014258</name>
</gene>
<feature type="region of interest" description="Disordered" evidence="8">
    <location>
        <begin position="109"/>
        <end position="132"/>
    </location>
</feature>
<dbReference type="GO" id="GO:0004430">
    <property type="term" value="F:1-phosphatidylinositol 4-kinase activity"/>
    <property type="evidence" value="ECO:0007669"/>
    <property type="project" value="UniProtKB-EC"/>
</dbReference>